<dbReference type="InterPro" id="IPR016024">
    <property type="entry name" value="ARM-type_fold"/>
</dbReference>
<organism evidence="11 12">
    <name type="scientific">Paenibacillus albus</name>
    <dbReference type="NCBI Taxonomy" id="2495582"/>
    <lineage>
        <taxon>Bacteria</taxon>
        <taxon>Bacillati</taxon>
        <taxon>Bacillota</taxon>
        <taxon>Bacilli</taxon>
        <taxon>Bacillales</taxon>
        <taxon>Paenibacillaceae</taxon>
        <taxon>Paenibacillus</taxon>
    </lineage>
</organism>
<proteinExistence type="inferred from homology"/>
<dbReference type="CDD" id="cd00038">
    <property type="entry name" value="CAP_ED"/>
    <property type="match status" value="2"/>
</dbReference>
<evidence type="ECO:0000313" key="11">
    <source>
        <dbReference type="EMBL" id="AZN39310.1"/>
    </source>
</evidence>
<dbReference type="InterPro" id="IPR018490">
    <property type="entry name" value="cNMP-bd_dom_sf"/>
</dbReference>
<dbReference type="InterPro" id="IPR000595">
    <property type="entry name" value="cNMP-bd_dom"/>
</dbReference>
<evidence type="ECO:0000256" key="6">
    <source>
        <dbReference type="ARBA" id="ARBA00022989"/>
    </source>
</evidence>
<dbReference type="InterPro" id="IPR014710">
    <property type="entry name" value="RmlC-like_jellyroll"/>
</dbReference>
<dbReference type="OrthoDB" id="3525895at2"/>
<comment type="similarity">
    <text evidence="9">Belongs to the ADP/ATP translocase tlc family.</text>
</comment>
<keyword evidence="12" id="KW-1185">Reference proteome</keyword>
<feature type="transmembrane region" description="Helical" evidence="9">
    <location>
        <begin position="89"/>
        <end position="108"/>
    </location>
</feature>
<feature type="domain" description="Cyclic nucleotide-binding" evidence="10">
    <location>
        <begin position="1099"/>
        <end position="1214"/>
    </location>
</feature>
<evidence type="ECO:0000259" key="10">
    <source>
        <dbReference type="PROSITE" id="PS50042"/>
    </source>
</evidence>
<dbReference type="EMBL" id="CP034437">
    <property type="protein sequence ID" value="AZN39310.1"/>
    <property type="molecule type" value="Genomic_DNA"/>
</dbReference>
<dbReference type="SMART" id="SM00100">
    <property type="entry name" value="cNMP"/>
    <property type="match status" value="2"/>
</dbReference>
<dbReference type="InterPro" id="IPR050503">
    <property type="entry name" value="cAMP-dep_PK_reg_su-like"/>
</dbReference>
<evidence type="ECO:0000256" key="7">
    <source>
        <dbReference type="ARBA" id="ARBA00023136"/>
    </source>
</evidence>
<dbReference type="InterPro" id="IPR036259">
    <property type="entry name" value="MFS_trans_sf"/>
</dbReference>
<dbReference type="SUPFAM" id="SSF48371">
    <property type="entry name" value="ARM repeat"/>
    <property type="match status" value="1"/>
</dbReference>
<feature type="transmembrane region" description="Helical" evidence="9">
    <location>
        <begin position="241"/>
        <end position="260"/>
    </location>
</feature>
<keyword evidence="8" id="KW-0010">Activator</keyword>
<dbReference type="RefSeq" id="WP_126013768.1">
    <property type="nucleotide sequence ID" value="NZ_CP034437.1"/>
</dbReference>
<evidence type="ECO:0000256" key="5">
    <source>
        <dbReference type="ARBA" id="ARBA00022840"/>
    </source>
</evidence>
<comment type="subcellular location">
    <subcellularLocation>
        <location evidence="1 9">Membrane</location>
        <topology evidence="1 9">Multi-pass membrane protein</topology>
    </subcellularLocation>
</comment>
<evidence type="ECO:0000256" key="2">
    <source>
        <dbReference type="ARBA" id="ARBA00022448"/>
    </source>
</evidence>
<feature type="domain" description="Cyclic nucleotide-binding" evidence="10">
    <location>
        <begin position="930"/>
        <end position="1045"/>
    </location>
</feature>
<evidence type="ECO:0000256" key="1">
    <source>
        <dbReference type="ARBA" id="ARBA00004141"/>
    </source>
</evidence>
<accession>A0A3S9A0M8</accession>
<dbReference type="Gene3D" id="1.25.10.10">
    <property type="entry name" value="Leucine-rich Repeat Variant"/>
    <property type="match status" value="2"/>
</dbReference>
<dbReference type="GO" id="GO:0005829">
    <property type="term" value="C:cytosol"/>
    <property type="evidence" value="ECO:0007669"/>
    <property type="project" value="TreeGrafter"/>
</dbReference>
<name>A0A3S9A0M8_9BACL</name>
<dbReference type="PROSITE" id="PS50042">
    <property type="entry name" value="CNMP_BINDING_3"/>
    <property type="match status" value="2"/>
</dbReference>
<evidence type="ECO:0000313" key="12">
    <source>
        <dbReference type="Proteomes" id="UP000272528"/>
    </source>
</evidence>
<dbReference type="SUPFAM" id="SSF51206">
    <property type="entry name" value="cAMP-binding domain-like"/>
    <property type="match status" value="2"/>
</dbReference>
<dbReference type="SUPFAM" id="SSF103473">
    <property type="entry name" value="MFS general substrate transporter"/>
    <property type="match status" value="1"/>
</dbReference>
<dbReference type="GO" id="GO:0005524">
    <property type="term" value="F:ATP binding"/>
    <property type="evidence" value="ECO:0007669"/>
    <property type="project" value="UniProtKB-KW"/>
</dbReference>
<keyword evidence="5 9" id="KW-0067">ATP-binding</keyword>
<feature type="transmembrane region" description="Helical" evidence="9">
    <location>
        <begin position="114"/>
        <end position="138"/>
    </location>
</feature>
<evidence type="ECO:0000256" key="3">
    <source>
        <dbReference type="ARBA" id="ARBA00022692"/>
    </source>
</evidence>
<dbReference type="AlphaFoldDB" id="A0A3S9A0M8"/>
<dbReference type="Gene3D" id="2.60.120.10">
    <property type="entry name" value="Jelly Rolls"/>
    <property type="match status" value="2"/>
</dbReference>
<dbReference type="CDD" id="cd06174">
    <property type="entry name" value="MFS"/>
    <property type="match status" value="1"/>
</dbReference>
<feature type="transmembrane region" description="Helical" evidence="9">
    <location>
        <begin position="308"/>
        <end position="335"/>
    </location>
</feature>
<sequence length="1219" mass="134081">MKMKSGMIAQTFQRFGEDKEEYSKVLFLVLYLFAITSASTIGRTAADALFLSHFGASQLSFMYVPQSAALILVGFLFQRISPRFRMDQLLYVLIPALSSLVLLSRLGVGMDFKWVYPVIYVGYDVFNFLMVVCFWQFATSVLDQRKVKRTIGLVGSGGLIGSIVSGFGLKAVAPLVGTSNLIFFYAGMQLIALVAVIQLTRRSDATVFAVRKQQPNASSKKKQLAQDSKGGMFHHVPHLKYVAIMSAALVITLTLIDYQFKVILKSTLENDALAGFMGSFYGYSGLLALFVQLFIAGKLLTRFGVMTAILVFPIALFTGSLGVLLMPVLAMVVIVKGSDKVLGDTINSSVNQLIMFPVPPEWRNQAKSFLDGIVRNGAKGIAAISLIALSQLLTTPQFSYVILALLTVCIFAAIKVKGAYLQALLSTLKTRGHDLQEGQLDLMDPASLAVLTGTLTHPDKGQVLYALKILQEVDGFDLMPHMEGLLLQHPAQEVRVEALRYMERVRPAGQEETLLAQMQQEGYGLVQAGAVLALSAYAKEEYLDEITARLTAEDMDVKSAAIAGLIKYYGIEGMFRAVGTLKQLMESAHEDERTKMAILFGQIGIREFYKPLIPLLRDDSAHVRKYAVQSAALLGVTELVPHIVPLLAHNETREPAVEALAAYEEKVILPLLAPYFEMDAILLYLPKVFERIGGQAAFDVLVERYPASGFELRDKLLEAMARMRKGISYMDAKQIEMHIHLELDLYWKFTAYQRDMGAAEGYSEVTEAIEQSRLAMIKRIFQLLGFMYDASTISAVYVNWSEGQARQQANAAEVIDQLASGNLRMELAKLMAAPRIIAPSPTVAGAGGAGAGASREQSLPNLAWLYDQGDEWLCQVIQFAAARHGERIALGKASGAGSGDSGDAASAAQVDETWLSDQMERIEMLKKVSLFEGLTGRELAAFALRMEQLDYPQGSTVFQQGDPGDALYIICSGRTAVYQGSEKVNERVAGETFGQTAILTHRLRTATVVAEEELVLLRLDSAAFYDVMFDRTGIALEMMRLLSRRLRSKLARTAAEPASQAEQEVAAAMESAEAEATNAHLMQSETILRRVLILQKIDLFARLSQEDVIKLAQVVEEVEYAPGESVCRVDDYGDTLYGIIEGSIRIHKGSETFATLGEGEYFGEMAVIDSGLRSADCTAIGRTVVLQLHRDQVFALCFQNIEVLRSMMQVLAERLRGML</sequence>
<feature type="transmembrane region" description="Helical" evidence="9">
    <location>
        <begin position="150"/>
        <end position="169"/>
    </location>
</feature>
<dbReference type="GO" id="GO:0005952">
    <property type="term" value="C:cAMP-dependent protein kinase complex"/>
    <property type="evidence" value="ECO:0007669"/>
    <property type="project" value="InterPro"/>
</dbReference>
<keyword evidence="7 9" id="KW-0472">Membrane</keyword>
<dbReference type="InterPro" id="IPR011989">
    <property type="entry name" value="ARM-like"/>
</dbReference>
<evidence type="ECO:0000256" key="8">
    <source>
        <dbReference type="ARBA" id="ARBA00023159"/>
    </source>
</evidence>
<keyword evidence="3 9" id="KW-0812">Transmembrane</keyword>
<dbReference type="KEGG" id="palb:EJC50_06265"/>
<evidence type="ECO:0000256" key="4">
    <source>
        <dbReference type="ARBA" id="ARBA00022741"/>
    </source>
</evidence>
<feature type="transmembrane region" description="Helical" evidence="9">
    <location>
        <begin position="181"/>
        <end position="199"/>
    </location>
</feature>
<protein>
    <recommendedName>
        <fullName evidence="9">ADP,ATP carrier protein</fullName>
    </recommendedName>
</protein>
<reference evidence="12" key="1">
    <citation type="submission" date="2018-12" db="EMBL/GenBank/DDBJ databases">
        <title>Genome sequence of Peanibacillus sp.</title>
        <authorList>
            <person name="Subramani G."/>
            <person name="Srinivasan S."/>
            <person name="Kim M.K."/>
        </authorList>
    </citation>
    <scope>NUCLEOTIDE SEQUENCE [LARGE SCALE GENOMIC DNA]</scope>
    <source>
        <strain evidence="12">18JY67-1</strain>
    </source>
</reference>
<dbReference type="Proteomes" id="UP000272528">
    <property type="component" value="Chromosome"/>
</dbReference>
<dbReference type="GO" id="GO:0016020">
    <property type="term" value="C:membrane"/>
    <property type="evidence" value="ECO:0007669"/>
    <property type="project" value="UniProtKB-SubCell"/>
</dbReference>
<dbReference type="Pfam" id="PF00027">
    <property type="entry name" value="cNMP_binding"/>
    <property type="match status" value="2"/>
</dbReference>
<dbReference type="InterPro" id="IPR004667">
    <property type="entry name" value="ADP_ATP_car_bac_type"/>
</dbReference>
<feature type="transmembrane region" description="Helical" evidence="9">
    <location>
        <begin position="60"/>
        <end position="77"/>
    </location>
</feature>
<evidence type="ECO:0000256" key="9">
    <source>
        <dbReference type="RuleBase" id="RU363121"/>
    </source>
</evidence>
<dbReference type="PANTHER" id="PTHR11635:SF152">
    <property type="entry name" value="CAMP-DEPENDENT PROTEIN KINASE TYPE I REGULATORY SUBUNIT-RELATED"/>
    <property type="match status" value="1"/>
</dbReference>
<keyword evidence="4 9" id="KW-0547">Nucleotide-binding</keyword>
<keyword evidence="6 9" id="KW-1133">Transmembrane helix</keyword>
<keyword evidence="2 9" id="KW-0813">Transport</keyword>
<feature type="transmembrane region" description="Helical" evidence="9">
    <location>
        <begin position="280"/>
        <end position="301"/>
    </location>
</feature>
<dbReference type="GO" id="GO:0005471">
    <property type="term" value="F:ATP:ADP antiporter activity"/>
    <property type="evidence" value="ECO:0007669"/>
    <property type="project" value="InterPro"/>
</dbReference>
<dbReference type="Pfam" id="PF03219">
    <property type="entry name" value="TLC"/>
    <property type="match status" value="1"/>
</dbReference>
<gene>
    <name evidence="11" type="ORF">EJC50_06265</name>
</gene>
<dbReference type="PANTHER" id="PTHR11635">
    <property type="entry name" value="CAMP-DEPENDENT PROTEIN KINASE REGULATORY CHAIN"/>
    <property type="match status" value="1"/>
</dbReference>